<dbReference type="CDD" id="cd09084">
    <property type="entry name" value="EEP-2"/>
    <property type="match status" value="1"/>
</dbReference>
<protein>
    <recommendedName>
        <fullName evidence="2">Endonuclease/exonuclease/phosphatase domain-containing protein</fullName>
    </recommendedName>
</protein>
<sequence length="360" mass="41905">MKSVKSSWFSANLFFSVLIFGGILFVYLSNEFPPQKVHILIFIPLLIPFFILFNILLIIFYLFKKKYTKSILFLSILLFAGFKYIGRTFQLSLHKKDKEQINIISYNVRVFSAYHNNSHPKIKQSQNSINWIKNSGAQIVCIQEFYTNNRIKDLNTVQIFKKSYPNSCIIPYYDIPPQKIGLAILSKYKILKSGEVKFKSSTFNQAIFADIKISKTKVLRVYNIHLQSMNIDQKIFSGTQIEKELLFTSIRKYKNGALERAEQLKQILHHVKNSPYPTMVCGDFNDVPYSYVYEQFNKHLKNGFEEKGNGFGFTYSGKYSFLRIDNIFASSQINFVEFDTHDSVWGSDHYPISANVFIEN</sequence>
<feature type="transmembrane region" description="Helical" evidence="1">
    <location>
        <begin position="39"/>
        <end position="63"/>
    </location>
</feature>
<name>A0A098LM74_9BACT</name>
<dbReference type="EMBL" id="BBLT01000014">
    <property type="protein sequence ID" value="GAL87594.1"/>
    <property type="molecule type" value="Genomic_DNA"/>
</dbReference>
<dbReference type="OrthoDB" id="635146at2"/>
<keyword evidence="1" id="KW-0472">Membrane</keyword>
<dbReference type="GO" id="GO:0016020">
    <property type="term" value="C:membrane"/>
    <property type="evidence" value="ECO:0007669"/>
    <property type="project" value="GOC"/>
</dbReference>
<dbReference type="AlphaFoldDB" id="A0A098LM74"/>
<feature type="domain" description="Endonuclease/exonuclease/phosphatase" evidence="2">
    <location>
        <begin position="104"/>
        <end position="349"/>
    </location>
</feature>
<dbReference type="Proteomes" id="UP000030185">
    <property type="component" value="Unassembled WGS sequence"/>
</dbReference>
<dbReference type="STRING" id="153721.MYP_4824"/>
<comment type="caution">
    <text evidence="3">The sequence shown here is derived from an EMBL/GenBank/DDBJ whole genome shotgun (WGS) entry which is preliminary data.</text>
</comment>
<evidence type="ECO:0000256" key="1">
    <source>
        <dbReference type="SAM" id="Phobius"/>
    </source>
</evidence>
<dbReference type="InterPro" id="IPR005135">
    <property type="entry name" value="Endo/exonuclease/phosphatase"/>
</dbReference>
<dbReference type="PANTHER" id="PTHR14859:SF15">
    <property type="entry name" value="ENDONUCLEASE_EXONUCLEASE_PHOSPHATASE DOMAIN-CONTAINING PROTEIN"/>
    <property type="match status" value="1"/>
</dbReference>
<dbReference type="RefSeq" id="WP_052430462.1">
    <property type="nucleotide sequence ID" value="NZ_BBLT01000014.1"/>
</dbReference>
<dbReference type="Gene3D" id="3.60.10.10">
    <property type="entry name" value="Endonuclease/exonuclease/phosphatase"/>
    <property type="match status" value="1"/>
</dbReference>
<proteinExistence type="predicted"/>
<dbReference type="InterPro" id="IPR036691">
    <property type="entry name" value="Endo/exonu/phosph_ase_sf"/>
</dbReference>
<dbReference type="Pfam" id="PF03372">
    <property type="entry name" value="Exo_endo_phos"/>
    <property type="match status" value="1"/>
</dbReference>
<feature type="transmembrane region" description="Helical" evidence="1">
    <location>
        <begin position="7"/>
        <end position="27"/>
    </location>
</feature>
<keyword evidence="4" id="KW-1185">Reference proteome</keyword>
<accession>A0A098LM74</accession>
<evidence type="ECO:0000313" key="4">
    <source>
        <dbReference type="Proteomes" id="UP000030185"/>
    </source>
</evidence>
<gene>
    <name evidence="3" type="ORF">MYP_4824</name>
</gene>
<organism evidence="3 4">
    <name type="scientific">Sporocytophaga myxococcoides</name>
    <dbReference type="NCBI Taxonomy" id="153721"/>
    <lineage>
        <taxon>Bacteria</taxon>
        <taxon>Pseudomonadati</taxon>
        <taxon>Bacteroidota</taxon>
        <taxon>Cytophagia</taxon>
        <taxon>Cytophagales</taxon>
        <taxon>Cytophagaceae</taxon>
        <taxon>Sporocytophaga</taxon>
    </lineage>
</organism>
<reference evidence="3 4" key="1">
    <citation type="submission" date="2014-09" db="EMBL/GenBank/DDBJ databases">
        <title>Sporocytophaga myxococcoides PG-01 genome sequencing.</title>
        <authorList>
            <person name="Liu L."/>
            <person name="Gao P.J."/>
            <person name="Chen G.J."/>
            <person name="Wang L.S."/>
        </authorList>
    </citation>
    <scope>NUCLEOTIDE SEQUENCE [LARGE SCALE GENOMIC DNA]</scope>
    <source>
        <strain evidence="3 4">PG-01</strain>
    </source>
</reference>
<dbReference type="PANTHER" id="PTHR14859">
    <property type="entry name" value="CALCOFLUOR WHITE HYPERSENSITIVE PROTEIN PRECURSOR"/>
    <property type="match status" value="1"/>
</dbReference>
<dbReference type="SUPFAM" id="SSF56219">
    <property type="entry name" value="DNase I-like"/>
    <property type="match status" value="1"/>
</dbReference>
<keyword evidence="1" id="KW-0812">Transmembrane</keyword>
<dbReference type="InterPro" id="IPR051916">
    <property type="entry name" value="GPI-anchor_lipid_remodeler"/>
</dbReference>
<dbReference type="eggNOG" id="COG3021">
    <property type="taxonomic scope" value="Bacteria"/>
</dbReference>
<dbReference type="GO" id="GO:0006506">
    <property type="term" value="P:GPI anchor biosynthetic process"/>
    <property type="evidence" value="ECO:0007669"/>
    <property type="project" value="TreeGrafter"/>
</dbReference>
<feature type="transmembrane region" description="Helical" evidence="1">
    <location>
        <begin position="70"/>
        <end position="86"/>
    </location>
</feature>
<dbReference type="GO" id="GO:0003824">
    <property type="term" value="F:catalytic activity"/>
    <property type="evidence" value="ECO:0007669"/>
    <property type="project" value="InterPro"/>
</dbReference>
<evidence type="ECO:0000313" key="3">
    <source>
        <dbReference type="EMBL" id="GAL87594.1"/>
    </source>
</evidence>
<keyword evidence="1" id="KW-1133">Transmembrane helix</keyword>
<evidence type="ECO:0000259" key="2">
    <source>
        <dbReference type="Pfam" id="PF03372"/>
    </source>
</evidence>